<feature type="compositionally biased region" description="Polar residues" evidence="1">
    <location>
        <begin position="39"/>
        <end position="48"/>
    </location>
</feature>
<dbReference type="EMBL" id="JAUZQC010000021">
    <property type="protein sequence ID" value="KAK5851676.1"/>
    <property type="molecule type" value="Genomic_DNA"/>
</dbReference>
<keyword evidence="2" id="KW-0732">Signal</keyword>
<evidence type="ECO:0000256" key="1">
    <source>
        <dbReference type="SAM" id="MobiDB-lite"/>
    </source>
</evidence>
<feature type="signal peptide" evidence="2">
    <location>
        <begin position="1"/>
        <end position="18"/>
    </location>
</feature>
<evidence type="ECO:0000313" key="4">
    <source>
        <dbReference type="Proteomes" id="UP001346869"/>
    </source>
</evidence>
<gene>
    <name evidence="3" type="ORF">PBY51_023213</name>
</gene>
<evidence type="ECO:0000256" key="2">
    <source>
        <dbReference type="SAM" id="SignalP"/>
    </source>
</evidence>
<reference evidence="3 4" key="2">
    <citation type="journal article" date="2023" name="Mol. Biol. Evol.">
        <title>Genomics of Secondarily Temperate Adaptation in the Only Non-Antarctic Icefish.</title>
        <authorList>
            <person name="Rivera-Colon A.G."/>
            <person name="Rayamajhi N."/>
            <person name="Minhas B.F."/>
            <person name="Madrigal G."/>
            <person name="Bilyk K.T."/>
            <person name="Yoon V."/>
            <person name="Hune M."/>
            <person name="Gregory S."/>
            <person name="Cheng C.H.C."/>
            <person name="Catchen J.M."/>
        </authorList>
    </citation>
    <scope>NUCLEOTIDE SEQUENCE [LARGE SCALE GENOMIC DNA]</scope>
    <source>
        <strain evidence="3">JMC-PN-2008</strain>
    </source>
</reference>
<keyword evidence="4" id="KW-1185">Reference proteome</keyword>
<feature type="chain" id="PRO_5043033988" description="Secreted protein" evidence="2">
    <location>
        <begin position="19"/>
        <end position="80"/>
    </location>
</feature>
<dbReference type="Proteomes" id="UP001346869">
    <property type="component" value="Unassembled WGS sequence"/>
</dbReference>
<organism evidence="3 4">
    <name type="scientific">Eleginops maclovinus</name>
    <name type="common">Patagonian blennie</name>
    <name type="synonym">Eleginus maclovinus</name>
    <dbReference type="NCBI Taxonomy" id="56733"/>
    <lineage>
        <taxon>Eukaryota</taxon>
        <taxon>Metazoa</taxon>
        <taxon>Chordata</taxon>
        <taxon>Craniata</taxon>
        <taxon>Vertebrata</taxon>
        <taxon>Euteleostomi</taxon>
        <taxon>Actinopterygii</taxon>
        <taxon>Neopterygii</taxon>
        <taxon>Teleostei</taxon>
        <taxon>Neoteleostei</taxon>
        <taxon>Acanthomorphata</taxon>
        <taxon>Eupercaria</taxon>
        <taxon>Perciformes</taxon>
        <taxon>Notothenioidei</taxon>
        <taxon>Eleginopidae</taxon>
        <taxon>Eleginops</taxon>
    </lineage>
</organism>
<accession>A0AAN7WZI7</accession>
<sequence length="80" mass="8433">MLLLIALRVVLTPRLSVGWSVSQSASWWLSVLPTCVSTTSGLSLSDQLSTADSTRSSDDDPGPGRPRGRSTVHIHSGSAI</sequence>
<proteinExistence type="predicted"/>
<comment type="caution">
    <text evidence="3">The sequence shown here is derived from an EMBL/GenBank/DDBJ whole genome shotgun (WGS) entry which is preliminary data.</text>
</comment>
<dbReference type="AlphaFoldDB" id="A0AAN7WZI7"/>
<protein>
    <recommendedName>
        <fullName evidence="5">Secreted protein</fullName>
    </recommendedName>
</protein>
<evidence type="ECO:0000313" key="3">
    <source>
        <dbReference type="EMBL" id="KAK5851676.1"/>
    </source>
</evidence>
<name>A0AAN7WZI7_ELEMC</name>
<feature type="region of interest" description="Disordered" evidence="1">
    <location>
        <begin position="39"/>
        <end position="80"/>
    </location>
</feature>
<reference evidence="3 4" key="1">
    <citation type="journal article" date="2023" name="Genes (Basel)">
        <title>Chromosome-Level Genome Assembly and Circadian Gene Repertoire of the Patagonia Blennie Eleginops maclovinus-The Closest Ancestral Proxy of Antarctic Cryonotothenioids.</title>
        <authorList>
            <person name="Cheng C.C."/>
            <person name="Rivera-Colon A.G."/>
            <person name="Minhas B.F."/>
            <person name="Wilson L."/>
            <person name="Rayamajhi N."/>
            <person name="Vargas-Chacoff L."/>
            <person name="Catchen J.M."/>
        </authorList>
    </citation>
    <scope>NUCLEOTIDE SEQUENCE [LARGE SCALE GENOMIC DNA]</scope>
    <source>
        <strain evidence="3">JMC-PN-2008</strain>
    </source>
</reference>
<evidence type="ECO:0008006" key="5">
    <source>
        <dbReference type="Google" id="ProtNLM"/>
    </source>
</evidence>